<protein>
    <submittedName>
        <fullName evidence="1">Uncharacterized protein</fullName>
    </submittedName>
</protein>
<feature type="non-terminal residue" evidence="1">
    <location>
        <position position="1"/>
    </location>
</feature>
<gene>
    <name evidence="1" type="ORF">ACFSCZ_16210</name>
</gene>
<sequence length="73" mass="8426">DRSRWMGIFFLKIKTQKSRYKSSKCKIKKPVEKKTYTFSTSWASPTGLAFSFSMGRKKGKLNEDVNRRAGNVS</sequence>
<dbReference type="EMBL" id="JBHUEO010000065">
    <property type="protein sequence ID" value="MFD1708261.1"/>
    <property type="molecule type" value="Genomic_DNA"/>
</dbReference>
<dbReference type="RefSeq" id="WP_380775350.1">
    <property type="nucleotide sequence ID" value="NZ_JBHUEO010000065.1"/>
</dbReference>
<evidence type="ECO:0000313" key="1">
    <source>
        <dbReference type="EMBL" id="MFD1708261.1"/>
    </source>
</evidence>
<organism evidence="1 2">
    <name type="scientific">Siminovitchia sediminis</name>
    <dbReference type="NCBI Taxonomy" id="1274353"/>
    <lineage>
        <taxon>Bacteria</taxon>
        <taxon>Bacillati</taxon>
        <taxon>Bacillota</taxon>
        <taxon>Bacilli</taxon>
        <taxon>Bacillales</taxon>
        <taxon>Bacillaceae</taxon>
        <taxon>Siminovitchia</taxon>
    </lineage>
</organism>
<proteinExistence type="predicted"/>
<name>A0ABW4KLZ0_9BACI</name>
<accession>A0ABW4KLZ0</accession>
<dbReference type="Proteomes" id="UP001597301">
    <property type="component" value="Unassembled WGS sequence"/>
</dbReference>
<reference evidence="2" key="1">
    <citation type="journal article" date="2019" name="Int. J. Syst. Evol. Microbiol.">
        <title>The Global Catalogue of Microorganisms (GCM) 10K type strain sequencing project: providing services to taxonomists for standard genome sequencing and annotation.</title>
        <authorList>
            <consortium name="The Broad Institute Genomics Platform"/>
            <consortium name="The Broad Institute Genome Sequencing Center for Infectious Disease"/>
            <person name="Wu L."/>
            <person name="Ma J."/>
        </authorList>
    </citation>
    <scope>NUCLEOTIDE SEQUENCE [LARGE SCALE GENOMIC DNA]</scope>
    <source>
        <strain evidence="2">CGMCC 1.12295</strain>
    </source>
</reference>
<comment type="caution">
    <text evidence="1">The sequence shown here is derived from an EMBL/GenBank/DDBJ whole genome shotgun (WGS) entry which is preliminary data.</text>
</comment>
<keyword evidence="2" id="KW-1185">Reference proteome</keyword>
<evidence type="ECO:0000313" key="2">
    <source>
        <dbReference type="Proteomes" id="UP001597301"/>
    </source>
</evidence>